<feature type="domain" description="Aromatic amino acid beta-eliminating lyase/threonine aldolase" evidence="6">
    <location>
        <begin position="3"/>
        <end position="290"/>
    </location>
</feature>
<dbReference type="AlphaFoldDB" id="A0A5Q0LKR7"/>
<evidence type="ECO:0000313" key="8">
    <source>
        <dbReference type="Proteomes" id="UP000326179"/>
    </source>
</evidence>
<dbReference type="GO" id="GO:0008483">
    <property type="term" value="F:transaminase activity"/>
    <property type="evidence" value="ECO:0007669"/>
    <property type="project" value="UniProtKB-KW"/>
</dbReference>
<organism evidence="7 8">
    <name type="scientific">Streptomyces fagopyri</name>
    <dbReference type="NCBI Taxonomy" id="2662397"/>
    <lineage>
        <taxon>Bacteria</taxon>
        <taxon>Bacillati</taxon>
        <taxon>Actinomycetota</taxon>
        <taxon>Actinomycetes</taxon>
        <taxon>Kitasatosporales</taxon>
        <taxon>Streptomycetaceae</taxon>
        <taxon>Streptomyces</taxon>
    </lineage>
</organism>
<protein>
    <submittedName>
        <fullName evidence="7">Aminotransferase class I/II-fold pyridoxal phosphate-dependent enzyme</fullName>
    </submittedName>
</protein>
<dbReference type="FunFam" id="3.40.640.10:FF:000030">
    <property type="entry name" value="Low-specificity L-threonine aldolase"/>
    <property type="match status" value="1"/>
</dbReference>
<dbReference type="EMBL" id="CP045643">
    <property type="protein sequence ID" value="QFZ77765.1"/>
    <property type="molecule type" value="Genomic_DNA"/>
</dbReference>
<proteinExistence type="inferred from homology"/>
<dbReference type="RefSeq" id="WP_153291947.1">
    <property type="nucleotide sequence ID" value="NZ_CP045643.1"/>
</dbReference>
<keyword evidence="7" id="KW-0808">Transferase</keyword>
<dbReference type="SUPFAM" id="SSF53383">
    <property type="entry name" value="PLP-dependent transferases"/>
    <property type="match status" value="1"/>
</dbReference>
<comment type="similarity">
    <text evidence="2">Belongs to the threonine aldolase family.</text>
</comment>
<gene>
    <name evidence="7" type="ORF">GFH48_34680</name>
</gene>
<dbReference type="Proteomes" id="UP000326179">
    <property type="component" value="Chromosome"/>
</dbReference>
<keyword evidence="3" id="KW-0663">Pyridoxal phosphate</keyword>
<dbReference type="InterPro" id="IPR015421">
    <property type="entry name" value="PyrdxlP-dep_Trfase_major"/>
</dbReference>
<dbReference type="NCBIfam" id="NF041359">
    <property type="entry name" value="GntG_guanitoxin"/>
    <property type="match status" value="1"/>
</dbReference>
<keyword evidence="8" id="KW-1185">Reference proteome</keyword>
<dbReference type="InterPro" id="IPR015422">
    <property type="entry name" value="PyrdxlP-dep_Trfase_small"/>
</dbReference>
<reference evidence="7 8" key="1">
    <citation type="submission" date="2019-10" db="EMBL/GenBank/DDBJ databases">
        <title>A novel species.</title>
        <authorList>
            <person name="Gao J."/>
        </authorList>
    </citation>
    <scope>NUCLEOTIDE SEQUENCE [LARGE SCALE GENOMIC DNA]</scope>
    <source>
        <strain evidence="7 8">QMT-28</strain>
    </source>
</reference>
<evidence type="ECO:0000256" key="5">
    <source>
        <dbReference type="PIRSR" id="PIRSR017617-1"/>
    </source>
</evidence>
<evidence type="ECO:0000256" key="2">
    <source>
        <dbReference type="ARBA" id="ARBA00006966"/>
    </source>
</evidence>
<dbReference type="Gene3D" id="3.90.1150.10">
    <property type="entry name" value="Aspartate Aminotransferase, domain 1"/>
    <property type="match status" value="1"/>
</dbReference>
<accession>A0A5Q0LKR7</accession>
<dbReference type="PANTHER" id="PTHR48097:SF9">
    <property type="entry name" value="L-THREONINE ALDOLASE"/>
    <property type="match status" value="1"/>
</dbReference>
<evidence type="ECO:0000256" key="4">
    <source>
        <dbReference type="ARBA" id="ARBA00023239"/>
    </source>
</evidence>
<dbReference type="GO" id="GO:0006567">
    <property type="term" value="P:L-threonine catabolic process"/>
    <property type="evidence" value="ECO:0007669"/>
    <property type="project" value="TreeGrafter"/>
</dbReference>
<sequence length="347" mass="36998">MIDLRSDTCSRPSSAMREAMAWAEVGDDVYGDDPTVRALEDRTARLLGKEDAVFMPSGTMTNQVGIRVHTEPGDAVLFEQSAHVYLLEGGAPSAYSGVLPRLLPGTRGIFTAEAVHAAVGSPHPFFPSTVPAPVRLLCVENTHNNGGGTVWPLEDIEAVAAAGRERSLALHLDGARLWHASAFSGVDEAAYAAPFDTVSVCFSKALGAPVGSCLAGPADLIARARRFKQQIGGGFRQAGIVAAGALHALEHHRERLNETHAHARWFAEGVAAFEGIDLDPLAVQTNIVRFRLTNGRAAAFVEEMHRRGVHALPAGPHEVRAVFCLDIGEEETRGAIDVVARTLAEPN</sequence>
<dbReference type="Pfam" id="PF01212">
    <property type="entry name" value="Beta_elim_lyase"/>
    <property type="match status" value="1"/>
</dbReference>
<evidence type="ECO:0000256" key="1">
    <source>
        <dbReference type="ARBA" id="ARBA00001933"/>
    </source>
</evidence>
<dbReference type="PANTHER" id="PTHR48097">
    <property type="entry name" value="L-THREONINE ALDOLASE-RELATED"/>
    <property type="match status" value="1"/>
</dbReference>
<keyword evidence="7" id="KW-0032">Aminotransferase</keyword>
<dbReference type="PIRSF" id="PIRSF017617">
    <property type="entry name" value="Thr_aldolase"/>
    <property type="match status" value="1"/>
</dbReference>
<dbReference type="GO" id="GO:0005829">
    <property type="term" value="C:cytosol"/>
    <property type="evidence" value="ECO:0007669"/>
    <property type="project" value="TreeGrafter"/>
</dbReference>
<name>A0A5Q0LKR7_9ACTN</name>
<evidence type="ECO:0000259" key="6">
    <source>
        <dbReference type="Pfam" id="PF01212"/>
    </source>
</evidence>
<feature type="modified residue" description="N6-(pyridoxal phosphate)lysine" evidence="5">
    <location>
        <position position="204"/>
    </location>
</feature>
<dbReference type="Gene3D" id="3.40.640.10">
    <property type="entry name" value="Type I PLP-dependent aspartate aminotransferase-like (Major domain)"/>
    <property type="match status" value="1"/>
</dbReference>
<dbReference type="InterPro" id="IPR023603">
    <property type="entry name" value="Low_specificity_L-TA-like"/>
</dbReference>
<comment type="cofactor">
    <cofactor evidence="1">
        <name>pyridoxal 5'-phosphate</name>
        <dbReference type="ChEBI" id="CHEBI:597326"/>
    </cofactor>
</comment>
<dbReference type="InterPro" id="IPR001597">
    <property type="entry name" value="ArAA_b-elim_lyase/Thr_aldolase"/>
</dbReference>
<dbReference type="InterPro" id="IPR015424">
    <property type="entry name" value="PyrdxlP-dep_Trfase"/>
</dbReference>
<evidence type="ECO:0000313" key="7">
    <source>
        <dbReference type="EMBL" id="QFZ77765.1"/>
    </source>
</evidence>
<keyword evidence="4" id="KW-0456">Lyase</keyword>
<dbReference type="KEGG" id="sfy:GFH48_34680"/>
<dbReference type="GO" id="GO:0008732">
    <property type="term" value="F:L-allo-threonine aldolase activity"/>
    <property type="evidence" value="ECO:0007669"/>
    <property type="project" value="TreeGrafter"/>
</dbReference>
<evidence type="ECO:0000256" key="3">
    <source>
        <dbReference type="ARBA" id="ARBA00022898"/>
    </source>
</evidence>
<dbReference type="GO" id="GO:0006545">
    <property type="term" value="P:glycine biosynthetic process"/>
    <property type="evidence" value="ECO:0007669"/>
    <property type="project" value="TreeGrafter"/>
</dbReference>